<dbReference type="GO" id="GO:0003700">
    <property type="term" value="F:DNA-binding transcription factor activity"/>
    <property type="evidence" value="ECO:0007669"/>
    <property type="project" value="TreeGrafter"/>
</dbReference>
<dbReference type="PANTHER" id="PTHR24567">
    <property type="entry name" value="CRP FAMILY TRANSCRIPTIONAL REGULATORY PROTEIN"/>
    <property type="match status" value="1"/>
</dbReference>
<dbReference type="GO" id="GO:0003677">
    <property type="term" value="F:DNA binding"/>
    <property type="evidence" value="ECO:0007669"/>
    <property type="project" value="UniProtKB-KW"/>
</dbReference>
<keyword evidence="1" id="KW-0805">Transcription regulation</keyword>
<dbReference type="STRING" id="645991.Sgly_0241"/>
<sequence length="225" mass="25773">MERILAALTFCPLFQKLSIQQMKEMTKEMTFQLAHYQKNDVLAIEGDPCTKIGIVIEGRVEINKLLANGKNVNMETLSRGDVFGEVILFLGNSYPATIVASQKSEVLFVSKEEILKMLALNRDLMEGVLHLFAQKIFLLNQKVTLLSLQTIRQKLTWYLLKEYKRQKTLEINLENSKVSWAEKIGIPRPSLSRELINMQDDGLIILDKNKVKIVELKKLEACLYS</sequence>
<dbReference type="GO" id="GO:0005829">
    <property type="term" value="C:cytosol"/>
    <property type="evidence" value="ECO:0007669"/>
    <property type="project" value="TreeGrafter"/>
</dbReference>
<dbReference type="Proteomes" id="UP000007488">
    <property type="component" value="Chromosome"/>
</dbReference>
<dbReference type="PROSITE" id="PS50042">
    <property type="entry name" value="CNMP_BINDING_3"/>
    <property type="match status" value="1"/>
</dbReference>
<dbReference type="EMBL" id="CP002547">
    <property type="protein sequence ID" value="ADY54610.1"/>
    <property type="molecule type" value="Genomic_DNA"/>
</dbReference>
<protein>
    <submittedName>
        <fullName evidence="5">Transcriptional regulator, Crp/Fnr family</fullName>
    </submittedName>
</protein>
<dbReference type="KEGG" id="sgy:Sgly_0241"/>
<evidence type="ECO:0000259" key="4">
    <source>
        <dbReference type="PROSITE" id="PS50042"/>
    </source>
</evidence>
<reference evidence="6" key="2">
    <citation type="submission" date="2011-02" db="EMBL/GenBank/DDBJ databases">
        <title>The complete genome of Syntrophobotulus glycolicus DSM 8271.</title>
        <authorList>
            <person name="Lucas S."/>
            <person name="Copeland A."/>
            <person name="Lapidus A."/>
            <person name="Bruce D."/>
            <person name="Goodwin L."/>
            <person name="Pitluck S."/>
            <person name="Kyrpides N."/>
            <person name="Mavromatis K."/>
            <person name="Pagani I."/>
            <person name="Ivanova N."/>
            <person name="Mikhailova N."/>
            <person name="Chertkov O."/>
            <person name="Held B."/>
            <person name="Detter J.C."/>
            <person name="Tapia R."/>
            <person name="Han C."/>
            <person name="Land M."/>
            <person name="Hauser L."/>
            <person name="Markowitz V."/>
            <person name="Cheng J.-F."/>
            <person name="Hugenholtz P."/>
            <person name="Woyke T."/>
            <person name="Wu D."/>
            <person name="Spring S."/>
            <person name="Schroeder M."/>
            <person name="Brambilla E."/>
            <person name="Klenk H.-P."/>
            <person name="Eisen J.A."/>
        </authorList>
    </citation>
    <scope>NUCLEOTIDE SEQUENCE [LARGE SCALE GENOMIC DNA]</scope>
    <source>
        <strain evidence="6">DSM 8271 / FlGlyR</strain>
    </source>
</reference>
<feature type="domain" description="Cyclic nucleotide-binding" evidence="4">
    <location>
        <begin position="13"/>
        <end position="135"/>
    </location>
</feature>
<dbReference type="AlphaFoldDB" id="F0SWS0"/>
<gene>
    <name evidence="5" type="ordered locus">Sgly_0241</name>
</gene>
<dbReference type="CDD" id="cd00038">
    <property type="entry name" value="CAP_ED"/>
    <property type="match status" value="1"/>
</dbReference>
<keyword evidence="2" id="KW-0238">DNA-binding</keyword>
<dbReference type="SUPFAM" id="SSF46785">
    <property type="entry name" value="Winged helix' DNA-binding domain"/>
    <property type="match status" value="1"/>
</dbReference>
<dbReference type="HOGENOM" id="CLU_075053_4_1_9"/>
<name>F0SWS0_SYNGF</name>
<keyword evidence="6" id="KW-1185">Reference proteome</keyword>
<dbReference type="Gene3D" id="2.60.120.10">
    <property type="entry name" value="Jelly Rolls"/>
    <property type="match status" value="1"/>
</dbReference>
<evidence type="ECO:0000256" key="2">
    <source>
        <dbReference type="ARBA" id="ARBA00023125"/>
    </source>
</evidence>
<dbReference type="SMART" id="SM00100">
    <property type="entry name" value="cNMP"/>
    <property type="match status" value="1"/>
</dbReference>
<evidence type="ECO:0000256" key="1">
    <source>
        <dbReference type="ARBA" id="ARBA00023015"/>
    </source>
</evidence>
<evidence type="ECO:0000313" key="5">
    <source>
        <dbReference type="EMBL" id="ADY54610.1"/>
    </source>
</evidence>
<dbReference type="InterPro" id="IPR036390">
    <property type="entry name" value="WH_DNA-bd_sf"/>
</dbReference>
<accession>F0SWS0</accession>
<dbReference type="InterPro" id="IPR000595">
    <property type="entry name" value="cNMP-bd_dom"/>
</dbReference>
<keyword evidence="3" id="KW-0804">Transcription</keyword>
<evidence type="ECO:0000256" key="3">
    <source>
        <dbReference type="ARBA" id="ARBA00023163"/>
    </source>
</evidence>
<dbReference type="InterPro" id="IPR012318">
    <property type="entry name" value="HTH_CRP"/>
</dbReference>
<dbReference type="InterPro" id="IPR018490">
    <property type="entry name" value="cNMP-bd_dom_sf"/>
</dbReference>
<proteinExistence type="predicted"/>
<dbReference type="InterPro" id="IPR014710">
    <property type="entry name" value="RmlC-like_jellyroll"/>
</dbReference>
<evidence type="ECO:0000313" key="6">
    <source>
        <dbReference type="Proteomes" id="UP000007488"/>
    </source>
</evidence>
<dbReference type="Pfam" id="PF00027">
    <property type="entry name" value="cNMP_binding"/>
    <property type="match status" value="1"/>
</dbReference>
<dbReference type="PANTHER" id="PTHR24567:SF58">
    <property type="entry name" value="CYCLIC AMP-BINDING REGULATORY PROTEIN"/>
    <property type="match status" value="1"/>
</dbReference>
<dbReference type="Pfam" id="PF13545">
    <property type="entry name" value="HTH_Crp_2"/>
    <property type="match status" value="1"/>
</dbReference>
<organism evidence="5 6">
    <name type="scientific">Syntrophobotulus glycolicus (strain DSM 8271 / FlGlyR)</name>
    <dbReference type="NCBI Taxonomy" id="645991"/>
    <lineage>
        <taxon>Bacteria</taxon>
        <taxon>Bacillati</taxon>
        <taxon>Bacillota</taxon>
        <taxon>Clostridia</taxon>
        <taxon>Eubacteriales</taxon>
        <taxon>Desulfitobacteriaceae</taxon>
        <taxon>Syntrophobotulus</taxon>
    </lineage>
</organism>
<dbReference type="RefSeq" id="WP_013623481.1">
    <property type="nucleotide sequence ID" value="NC_015172.1"/>
</dbReference>
<dbReference type="SUPFAM" id="SSF51206">
    <property type="entry name" value="cAMP-binding domain-like"/>
    <property type="match status" value="1"/>
</dbReference>
<dbReference type="InterPro" id="IPR050397">
    <property type="entry name" value="Env_Response_Regulators"/>
</dbReference>
<dbReference type="eggNOG" id="COG0664">
    <property type="taxonomic scope" value="Bacteria"/>
</dbReference>
<reference evidence="5 6" key="1">
    <citation type="journal article" date="2011" name="Stand. Genomic Sci.">
        <title>Complete genome sequence of Syntrophobotulus glycolicus type strain (FlGlyR).</title>
        <authorList>
            <person name="Han C."/>
            <person name="Mwirichia R."/>
            <person name="Chertkov O."/>
            <person name="Held B."/>
            <person name="Lapidus A."/>
            <person name="Nolan M."/>
            <person name="Lucas S."/>
            <person name="Hammon N."/>
            <person name="Deshpande S."/>
            <person name="Cheng J.F."/>
            <person name="Tapia R."/>
            <person name="Goodwin L."/>
            <person name="Pitluck S."/>
            <person name="Huntemann M."/>
            <person name="Liolios K."/>
            <person name="Ivanova N."/>
            <person name="Pagani I."/>
            <person name="Mavromatis K."/>
            <person name="Ovchinikova G."/>
            <person name="Pati A."/>
            <person name="Chen A."/>
            <person name="Palaniappan K."/>
            <person name="Land M."/>
            <person name="Hauser L."/>
            <person name="Brambilla E.M."/>
            <person name="Rohde M."/>
            <person name="Spring S."/>
            <person name="Sikorski J."/>
            <person name="Goker M."/>
            <person name="Woyke T."/>
            <person name="Bristow J."/>
            <person name="Eisen J.A."/>
            <person name="Markowitz V."/>
            <person name="Hugenholtz P."/>
            <person name="Kyrpides N.C."/>
            <person name="Klenk H.P."/>
            <person name="Detter J.C."/>
        </authorList>
    </citation>
    <scope>NUCLEOTIDE SEQUENCE [LARGE SCALE GENOMIC DNA]</scope>
    <source>
        <strain evidence="6">DSM 8271 / FlGlyR</strain>
    </source>
</reference>